<dbReference type="eggNOG" id="COG0079">
    <property type="taxonomic scope" value="Bacteria"/>
</dbReference>
<keyword evidence="2" id="KW-0663">Pyridoxal phosphate</keyword>
<evidence type="ECO:0000313" key="5">
    <source>
        <dbReference type="EMBL" id="EWM54463.1"/>
    </source>
</evidence>
<dbReference type="Pfam" id="PF00155">
    <property type="entry name" value="Aminotran_1_2"/>
    <property type="match status" value="1"/>
</dbReference>
<dbReference type="Gene3D" id="3.40.640.10">
    <property type="entry name" value="Type I PLP-dependent aspartate aminotransferase-like (Major domain)"/>
    <property type="match status" value="1"/>
</dbReference>
<evidence type="ECO:0000259" key="4">
    <source>
        <dbReference type="Pfam" id="PF00155"/>
    </source>
</evidence>
<dbReference type="OrthoDB" id="9813612at2"/>
<name>W7UL06_RUMFL</name>
<evidence type="ECO:0000313" key="6">
    <source>
        <dbReference type="Proteomes" id="UP000019365"/>
    </source>
</evidence>
<dbReference type="CDD" id="cd00609">
    <property type="entry name" value="AAT_like"/>
    <property type="match status" value="1"/>
</dbReference>
<dbReference type="SUPFAM" id="SSF53383">
    <property type="entry name" value="PLP-dependent transferases"/>
    <property type="match status" value="1"/>
</dbReference>
<dbReference type="InterPro" id="IPR015422">
    <property type="entry name" value="PyrdxlP-dep_Trfase_small"/>
</dbReference>
<proteinExistence type="inferred from homology"/>
<gene>
    <name evidence="5" type="ORF">RF007C_01580</name>
</gene>
<keyword evidence="6" id="KW-1185">Reference proteome</keyword>
<dbReference type="PANTHER" id="PTHR42885:SF1">
    <property type="entry name" value="THREONINE-PHOSPHATE DECARBOXYLASE"/>
    <property type="match status" value="1"/>
</dbReference>
<dbReference type="EC" id="2.6.1.-" evidence="3"/>
<protein>
    <recommendedName>
        <fullName evidence="3">Aminotransferase</fullName>
        <ecNumber evidence="3">2.6.1.-</ecNumber>
    </recommendedName>
</protein>
<dbReference type="InterPro" id="IPR004838">
    <property type="entry name" value="NHTrfase_class1_PyrdxlP-BS"/>
</dbReference>
<reference evidence="5 6" key="1">
    <citation type="journal article" date="2014" name="PLoS ONE">
        <title>Rumen cellulosomics: divergent fiber-degrading strategies revealed by comparative genome-wide analysis of six ruminococcal strains.</title>
        <authorList>
            <person name="Dassa B."/>
            <person name="Borovok I."/>
            <person name="Ruimy-Israeli V."/>
            <person name="Lamed R."/>
            <person name="Flint H.J."/>
            <person name="Duncan S.H."/>
            <person name="Henrissat B."/>
            <person name="Coutinho P."/>
            <person name="Morrison M."/>
            <person name="Mosoni P."/>
            <person name="Yeoman C.J."/>
            <person name="White B.A."/>
            <person name="Bayer E.A."/>
        </authorList>
    </citation>
    <scope>NUCLEOTIDE SEQUENCE [LARGE SCALE GENOMIC DNA]</scope>
    <source>
        <strain evidence="5 6">007c</strain>
    </source>
</reference>
<sequence>MLNGSHGGNDLALDVELDLSANLNPLGMPESVREAVIASAGECENYPDPFCRELRRRLAEHTGVSAENIVCGNGADDLIYRIAGGLKLRRVLICAPAFGEYRKAFEENGCHVSEYILDEKKDFALGEEILPEISTADMIIAAAPNNPSGQVIDTSMVRKIAESCMKNGTFFLCDESFMGFVREGNELTALNVLNDKVIVLRSFTKLFAMAGLRLGYAVFGSREAAEKTACAGQYWSVSAPAQAAGIAALGENGYIERSIVSICKERSFLSDELTTLGLKVYPSYANFILFRAPETLGELLLKEKILIRCCGDYSGLDGSFFRVAVRSREENQRFAAEVRRVLNG</sequence>
<keyword evidence="3" id="KW-0032">Aminotransferase</keyword>
<accession>W7UL06</accession>
<dbReference type="GO" id="GO:0008483">
    <property type="term" value="F:transaminase activity"/>
    <property type="evidence" value="ECO:0007669"/>
    <property type="project" value="UniProtKB-KW"/>
</dbReference>
<evidence type="ECO:0000256" key="1">
    <source>
        <dbReference type="ARBA" id="ARBA00001933"/>
    </source>
</evidence>
<dbReference type="PANTHER" id="PTHR42885">
    <property type="entry name" value="HISTIDINOL-PHOSPHATE AMINOTRANSFERASE-RELATED"/>
    <property type="match status" value="1"/>
</dbReference>
<dbReference type="InterPro" id="IPR004839">
    <property type="entry name" value="Aminotransferase_I/II_large"/>
</dbReference>
<evidence type="ECO:0000256" key="3">
    <source>
        <dbReference type="RuleBase" id="RU000481"/>
    </source>
</evidence>
<dbReference type="PATRIC" id="fig|1341157.4.peg.835"/>
<dbReference type="GO" id="GO:0030170">
    <property type="term" value="F:pyridoxal phosphate binding"/>
    <property type="evidence" value="ECO:0007669"/>
    <property type="project" value="InterPro"/>
</dbReference>
<feature type="domain" description="Aminotransferase class I/classII large" evidence="4">
    <location>
        <begin position="17"/>
        <end position="336"/>
    </location>
</feature>
<dbReference type="InterPro" id="IPR015421">
    <property type="entry name" value="PyrdxlP-dep_Trfase_major"/>
</dbReference>
<dbReference type="Gene3D" id="3.90.1150.10">
    <property type="entry name" value="Aspartate Aminotransferase, domain 1"/>
    <property type="match status" value="1"/>
</dbReference>
<comment type="cofactor">
    <cofactor evidence="1 3">
        <name>pyridoxal 5'-phosphate</name>
        <dbReference type="ChEBI" id="CHEBI:597326"/>
    </cofactor>
</comment>
<comment type="caution">
    <text evidence="5">The sequence shown here is derived from an EMBL/GenBank/DDBJ whole genome shotgun (WGS) entry which is preliminary data.</text>
</comment>
<dbReference type="PROSITE" id="PS00105">
    <property type="entry name" value="AA_TRANSFER_CLASS_1"/>
    <property type="match status" value="1"/>
</dbReference>
<dbReference type="RefSeq" id="WP_037297507.1">
    <property type="nucleotide sequence ID" value="NZ_ATAX01000015.1"/>
</dbReference>
<dbReference type="Proteomes" id="UP000019365">
    <property type="component" value="Unassembled WGS sequence"/>
</dbReference>
<dbReference type="InterPro" id="IPR015424">
    <property type="entry name" value="PyrdxlP-dep_Trfase"/>
</dbReference>
<dbReference type="AlphaFoldDB" id="W7UL06"/>
<dbReference type="EMBL" id="ATAX01000015">
    <property type="protein sequence ID" value="EWM54463.1"/>
    <property type="molecule type" value="Genomic_DNA"/>
</dbReference>
<organism evidence="5 6">
    <name type="scientific">Ruminococcus flavefaciens 007c</name>
    <dbReference type="NCBI Taxonomy" id="1341157"/>
    <lineage>
        <taxon>Bacteria</taxon>
        <taxon>Bacillati</taxon>
        <taxon>Bacillota</taxon>
        <taxon>Clostridia</taxon>
        <taxon>Eubacteriales</taxon>
        <taxon>Oscillospiraceae</taxon>
        <taxon>Ruminococcus</taxon>
    </lineage>
</organism>
<keyword evidence="3" id="KW-0808">Transferase</keyword>
<evidence type="ECO:0000256" key="2">
    <source>
        <dbReference type="ARBA" id="ARBA00022898"/>
    </source>
</evidence>
<comment type="similarity">
    <text evidence="3">Belongs to the class-I pyridoxal-phosphate-dependent aminotransferase family.</text>
</comment>